<evidence type="ECO:0000256" key="7">
    <source>
        <dbReference type="ARBA" id="ARBA00049158"/>
    </source>
</evidence>
<dbReference type="EC" id="3.1.3.15" evidence="3 8"/>
<dbReference type="CDD" id="cd12110">
    <property type="entry name" value="PHP_HisPPase_Hisj_like"/>
    <property type="match status" value="1"/>
</dbReference>
<dbReference type="NCBIfam" id="NF005996">
    <property type="entry name" value="PRK08123.1"/>
    <property type="match status" value="1"/>
</dbReference>
<evidence type="ECO:0000256" key="4">
    <source>
        <dbReference type="ARBA" id="ARBA00022605"/>
    </source>
</evidence>
<reference evidence="11" key="1">
    <citation type="journal article" date="2019" name="Int. J. Syst. Evol. Microbiol.">
        <title>The Global Catalogue of Microorganisms (GCM) 10K type strain sequencing project: providing services to taxonomists for standard genome sequencing and annotation.</title>
        <authorList>
            <consortium name="The Broad Institute Genomics Platform"/>
            <consortium name="The Broad Institute Genome Sequencing Center for Infectious Disease"/>
            <person name="Wu L."/>
            <person name="Ma J."/>
        </authorList>
    </citation>
    <scope>NUCLEOTIDE SEQUENCE [LARGE SCALE GENOMIC DNA]</scope>
    <source>
        <strain evidence="11">JCM 9731</strain>
    </source>
</reference>
<comment type="pathway">
    <text evidence="1 8">Amino-acid biosynthesis; L-histidine biosynthesis; L-histidine from 5-phospho-alpha-D-ribose 1-diphosphate: step 8/9.</text>
</comment>
<organism evidence="10 11">
    <name type="scientific">Bacillus carboniphilus</name>
    <dbReference type="NCBI Taxonomy" id="86663"/>
    <lineage>
        <taxon>Bacteria</taxon>
        <taxon>Bacillati</taxon>
        <taxon>Bacillota</taxon>
        <taxon>Bacilli</taxon>
        <taxon>Bacillales</taxon>
        <taxon>Bacillaceae</taxon>
        <taxon>Bacillus</taxon>
    </lineage>
</organism>
<protein>
    <recommendedName>
        <fullName evidence="3 8">Histidinol-phosphatase</fullName>
        <shortName evidence="8">HolPase</shortName>
        <ecNumber evidence="3 8">3.1.3.15</ecNumber>
    </recommendedName>
</protein>
<proteinExistence type="inferred from homology"/>
<sequence>MKKRDAHVHTKYCPHGTKDTFDEYVEKAIEQGLSSISFTEHAPLPSNFIDPTPEKDSGMRTNDLERYILDIQAIQKQYKNDIDIKCGLEVDYIEGYEKETQALLDHVGPYLDDSILSVHFLNCEGKWICLDYSPDSFKEASNILGGVNQVYDLYFQQVLKSVETDLGYFKPKRIGHMTLVTKFQKRFKPTKGFSSIKDTILENIADKGYALDWNSAGLRKPLCREMYPDLETIQKAKHLGIELVFGSDAHQAKEIGLGYETLTQILETLTE</sequence>
<comment type="similarity">
    <text evidence="2 8">Belongs to the PHP hydrolase family. HisK subfamily.</text>
</comment>
<keyword evidence="11" id="KW-1185">Reference proteome</keyword>
<keyword evidence="5 8" id="KW-0378">Hydrolase</keyword>
<evidence type="ECO:0000256" key="8">
    <source>
        <dbReference type="RuleBase" id="RU366003"/>
    </source>
</evidence>
<dbReference type="Proteomes" id="UP001500782">
    <property type="component" value="Unassembled WGS sequence"/>
</dbReference>
<comment type="catalytic activity">
    <reaction evidence="7 8">
        <text>L-histidinol phosphate + H2O = L-histidinol + phosphate</text>
        <dbReference type="Rhea" id="RHEA:14465"/>
        <dbReference type="ChEBI" id="CHEBI:15377"/>
        <dbReference type="ChEBI" id="CHEBI:43474"/>
        <dbReference type="ChEBI" id="CHEBI:57699"/>
        <dbReference type="ChEBI" id="CHEBI:57980"/>
        <dbReference type="EC" id="3.1.3.15"/>
    </reaction>
</comment>
<gene>
    <name evidence="10" type="primary">hisJ</name>
    <name evidence="10" type="ORF">GCM10008967_24610</name>
</gene>
<dbReference type="EMBL" id="BAAADJ010000023">
    <property type="protein sequence ID" value="GAA0332979.1"/>
    <property type="molecule type" value="Genomic_DNA"/>
</dbReference>
<dbReference type="Gene3D" id="3.20.20.140">
    <property type="entry name" value="Metal-dependent hydrolases"/>
    <property type="match status" value="1"/>
</dbReference>
<feature type="domain" description="PHP" evidence="9">
    <location>
        <begin position="5"/>
        <end position="215"/>
    </location>
</feature>
<evidence type="ECO:0000256" key="1">
    <source>
        <dbReference type="ARBA" id="ARBA00004970"/>
    </source>
</evidence>
<dbReference type="InterPro" id="IPR004013">
    <property type="entry name" value="PHP_dom"/>
</dbReference>
<evidence type="ECO:0000256" key="2">
    <source>
        <dbReference type="ARBA" id="ARBA00009152"/>
    </source>
</evidence>
<evidence type="ECO:0000256" key="6">
    <source>
        <dbReference type="ARBA" id="ARBA00023102"/>
    </source>
</evidence>
<dbReference type="RefSeq" id="WP_343799471.1">
    <property type="nucleotide sequence ID" value="NZ_BAAADJ010000023.1"/>
</dbReference>
<evidence type="ECO:0000256" key="5">
    <source>
        <dbReference type="ARBA" id="ARBA00022801"/>
    </source>
</evidence>
<dbReference type="NCBIfam" id="TIGR01856">
    <property type="entry name" value="hisJ_fam"/>
    <property type="match status" value="1"/>
</dbReference>
<evidence type="ECO:0000256" key="3">
    <source>
        <dbReference type="ARBA" id="ARBA00013085"/>
    </source>
</evidence>
<keyword evidence="6 8" id="KW-0368">Histidine biosynthesis</keyword>
<name>A0ABP3G3C8_9BACI</name>
<accession>A0ABP3G3C8</accession>
<dbReference type="InterPro" id="IPR010140">
    <property type="entry name" value="Histidinol_P_phosphatase_HisJ"/>
</dbReference>
<comment type="caution">
    <text evidence="10">The sequence shown here is derived from an EMBL/GenBank/DDBJ whole genome shotgun (WGS) entry which is preliminary data.</text>
</comment>
<evidence type="ECO:0000259" key="9">
    <source>
        <dbReference type="Pfam" id="PF02811"/>
    </source>
</evidence>
<dbReference type="PANTHER" id="PTHR21039">
    <property type="entry name" value="HISTIDINOL PHOSPHATASE-RELATED"/>
    <property type="match status" value="1"/>
</dbReference>
<evidence type="ECO:0000313" key="10">
    <source>
        <dbReference type="EMBL" id="GAA0332979.1"/>
    </source>
</evidence>
<dbReference type="InterPro" id="IPR016195">
    <property type="entry name" value="Pol/histidinol_Pase-like"/>
</dbReference>
<dbReference type="PANTHER" id="PTHR21039:SF0">
    <property type="entry name" value="HISTIDINOL-PHOSPHATASE"/>
    <property type="match status" value="1"/>
</dbReference>
<keyword evidence="4 8" id="KW-0028">Amino-acid biosynthesis</keyword>
<evidence type="ECO:0000313" key="11">
    <source>
        <dbReference type="Proteomes" id="UP001500782"/>
    </source>
</evidence>
<dbReference type="SUPFAM" id="SSF89550">
    <property type="entry name" value="PHP domain-like"/>
    <property type="match status" value="1"/>
</dbReference>
<dbReference type="Pfam" id="PF02811">
    <property type="entry name" value="PHP"/>
    <property type="match status" value="1"/>
</dbReference>